<keyword evidence="4" id="KW-1185">Reference proteome</keyword>
<dbReference type="RefSeq" id="WP_107822319.1">
    <property type="nucleotide sequence ID" value="NZ_OY782574.1"/>
</dbReference>
<protein>
    <submittedName>
        <fullName evidence="3">GH15 family glucan-1,4-alpha-glucosidase</fullName>
    </submittedName>
</protein>
<dbReference type="GO" id="GO:0005975">
    <property type="term" value="P:carbohydrate metabolic process"/>
    <property type="evidence" value="ECO:0007669"/>
    <property type="project" value="InterPro"/>
</dbReference>
<dbReference type="EMBL" id="QAAD01000008">
    <property type="protein sequence ID" value="PTN08511.1"/>
    <property type="molecule type" value="Genomic_DNA"/>
</dbReference>
<evidence type="ECO:0000313" key="4">
    <source>
        <dbReference type="Proteomes" id="UP000243525"/>
    </source>
</evidence>
<dbReference type="Gene3D" id="1.50.10.10">
    <property type="match status" value="1"/>
</dbReference>
<feature type="domain" description="Trehalase-like N-terminal" evidence="2">
    <location>
        <begin position="8"/>
        <end position="151"/>
    </location>
</feature>
<dbReference type="AlphaFoldDB" id="A0A2T5C1H1"/>
<dbReference type="InterPro" id="IPR045582">
    <property type="entry name" value="Trehalase-like_N"/>
</dbReference>
<proteinExistence type="predicted"/>
<dbReference type="Pfam" id="PF00723">
    <property type="entry name" value="Glyco_hydro_15"/>
    <property type="match status" value="1"/>
</dbReference>
<name>A0A2T5C1H1_9BACT</name>
<sequence>MDNLNYGIVGNCRSAALVSEQGTVEWLCLPQFNSSSVFASILDKERGGFFSVKPKYLERTSQHYIPRTNILVTRFHCLDGVFEIHDFMPRYRIDRNEAYYIPPDLVRYFKHIVGDPEIYLHYHPKLEYGVPGTKHTIKEEYLKSSTTKGPYDSLYLYSSFDLNLFDGSKPTRLKEDGYCLISYNQKLLHQDVRRSRLKLERTKVYWLNWSERTTFYKHFQEEIIRSALTLKMLSFDKSGAILAALTTSLPETIGEERNWDYRFCWIRDASMVVKNMTSLGHYRMARHYLDFIIDILPEKDEKMQIMYGIKGEKKLTEQILGHLSGYENSYPVRIGNAAYRQKQNDIYGILLDVVYQHFELYSTSLEHSEELWTIVRNIVKVVKDNWQKPDRGIWEIRSENKHFTFSKVLCWAAIDRAVKIARLLKRDAYIENWSKLRDKIKTDIHQKAWSENKRAFTQAYGTDDLDASVLLMESYGFIDAKDQRFIDTVTAIQKDLEHNGLMFRYKNKDDFGTPKSAFTICSFWLIKSLYKIGRKKEAIQKFKTLLSYSNHLGLFSEDLDFDTKRMLGNFPQAYSHLAVIETAITISDGELTDDESIMDVIH</sequence>
<dbReference type="OrthoDB" id="3902805at2"/>
<dbReference type="Proteomes" id="UP000243525">
    <property type="component" value="Unassembled WGS sequence"/>
</dbReference>
<dbReference type="PANTHER" id="PTHR31616:SF0">
    <property type="entry name" value="GLUCAN 1,4-ALPHA-GLUCOSIDASE"/>
    <property type="match status" value="1"/>
</dbReference>
<dbReference type="SUPFAM" id="SSF48208">
    <property type="entry name" value="Six-hairpin glycosidases"/>
    <property type="match status" value="1"/>
</dbReference>
<evidence type="ECO:0000259" key="1">
    <source>
        <dbReference type="Pfam" id="PF00723"/>
    </source>
</evidence>
<organism evidence="3 4">
    <name type="scientific">Mangrovibacterium marinum</name>
    <dbReference type="NCBI Taxonomy" id="1639118"/>
    <lineage>
        <taxon>Bacteria</taxon>
        <taxon>Pseudomonadati</taxon>
        <taxon>Bacteroidota</taxon>
        <taxon>Bacteroidia</taxon>
        <taxon>Marinilabiliales</taxon>
        <taxon>Prolixibacteraceae</taxon>
        <taxon>Mangrovibacterium</taxon>
    </lineage>
</organism>
<comment type="caution">
    <text evidence="3">The sequence shown here is derived from an EMBL/GenBank/DDBJ whole genome shotgun (WGS) entry which is preliminary data.</text>
</comment>
<accession>A0A2T5C1H1</accession>
<evidence type="ECO:0000259" key="2">
    <source>
        <dbReference type="Pfam" id="PF19291"/>
    </source>
</evidence>
<dbReference type="PANTHER" id="PTHR31616">
    <property type="entry name" value="TREHALASE"/>
    <property type="match status" value="1"/>
</dbReference>
<dbReference type="GO" id="GO:0004553">
    <property type="term" value="F:hydrolase activity, hydrolyzing O-glycosyl compounds"/>
    <property type="evidence" value="ECO:0007669"/>
    <property type="project" value="TreeGrafter"/>
</dbReference>
<dbReference type="InterPro" id="IPR008928">
    <property type="entry name" value="6-hairpin_glycosidase_sf"/>
</dbReference>
<evidence type="ECO:0000313" key="3">
    <source>
        <dbReference type="EMBL" id="PTN08511.1"/>
    </source>
</evidence>
<dbReference type="InterPro" id="IPR011613">
    <property type="entry name" value="GH15-like"/>
</dbReference>
<feature type="domain" description="GH15-like" evidence="1">
    <location>
        <begin position="222"/>
        <end position="583"/>
    </location>
</feature>
<dbReference type="InterPro" id="IPR012341">
    <property type="entry name" value="6hp_glycosidase-like_sf"/>
</dbReference>
<reference evidence="3 4" key="1">
    <citation type="submission" date="2018-04" db="EMBL/GenBank/DDBJ databases">
        <title>Genomic Encyclopedia of Archaeal and Bacterial Type Strains, Phase II (KMG-II): from individual species to whole genera.</title>
        <authorList>
            <person name="Goeker M."/>
        </authorList>
    </citation>
    <scope>NUCLEOTIDE SEQUENCE [LARGE SCALE GENOMIC DNA]</scope>
    <source>
        <strain evidence="3 4">DSM 28823</strain>
    </source>
</reference>
<gene>
    <name evidence="3" type="ORF">C8N47_10868</name>
</gene>
<dbReference type="Pfam" id="PF19291">
    <property type="entry name" value="TREH_N"/>
    <property type="match status" value="1"/>
</dbReference>